<dbReference type="Pfam" id="PF00641">
    <property type="entry name" value="Zn_ribbon_RanBP"/>
    <property type="match status" value="2"/>
</dbReference>
<dbReference type="CDD" id="cd22767">
    <property type="entry name" value="OTU_ZRANB1"/>
    <property type="match status" value="1"/>
</dbReference>
<feature type="region of interest" description="Disordered" evidence="20">
    <location>
        <begin position="38"/>
        <end position="72"/>
    </location>
</feature>
<evidence type="ECO:0000313" key="24">
    <source>
        <dbReference type="RefSeq" id="XP_027582203.1"/>
    </source>
</evidence>
<dbReference type="PROSITE" id="PS01358">
    <property type="entry name" value="ZF_RANBP2_1"/>
    <property type="match status" value="3"/>
</dbReference>
<evidence type="ECO:0000256" key="1">
    <source>
        <dbReference type="ARBA" id="ARBA00000707"/>
    </source>
</evidence>
<feature type="domain" description="OTU" evidence="22">
    <location>
        <begin position="432"/>
        <end position="592"/>
    </location>
</feature>
<feature type="region of interest" description="Disordered" evidence="20">
    <location>
        <begin position="201"/>
        <end position="225"/>
    </location>
</feature>
<dbReference type="Gene3D" id="4.10.1060.10">
    <property type="entry name" value="Zinc finger, RanBP2-type"/>
    <property type="match status" value="3"/>
</dbReference>
<feature type="domain" description="RanBP2-type" evidence="21">
    <location>
        <begin position="149"/>
        <end position="178"/>
    </location>
</feature>
<dbReference type="EC" id="3.4.19.12" evidence="5"/>
<evidence type="ECO:0000256" key="4">
    <source>
        <dbReference type="ARBA" id="ARBA00005865"/>
    </source>
</evidence>
<dbReference type="GO" id="GO:0035523">
    <property type="term" value="P:protein K29-linked deubiquitination"/>
    <property type="evidence" value="ECO:0007669"/>
    <property type="project" value="TreeGrafter"/>
</dbReference>
<dbReference type="FunFam" id="4.10.1060.10:FF:000011">
    <property type="entry name" value="ubiquitin thioesterase ZRANB1 isoform X1"/>
    <property type="match status" value="1"/>
</dbReference>
<evidence type="ECO:0000313" key="23">
    <source>
        <dbReference type="Proteomes" id="UP000504627"/>
    </source>
</evidence>
<gene>
    <name evidence="24 25" type="primary">ZRANB1</name>
</gene>
<dbReference type="GO" id="GO:0005634">
    <property type="term" value="C:nucleus"/>
    <property type="evidence" value="ECO:0007669"/>
    <property type="project" value="UniProtKB-SubCell"/>
</dbReference>
<proteinExistence type="inferred from homology"/>
<dbReference type="RefSeq" id="XP_027582204.1">
    <property type="nucleotide sequence ID" value="XM_027726403.2"/>
</dbReference>
<keyword evidence="7" id="KW-0645">Protease</keyword>
<organism evidence="23 24">
    <name type="scientific">Pipra filicauda</name>
    <name type="common">Wire-tailed manakin</name>
    <dbReference type="NCBI Taxonomy" id="649802"/>
    <lineage>
        <taxon>Eukaryota</taxon>
        <taxon>Metazoa</taxon>
        <taxon>Chordata</taxon>
        <taxon>Craniata</taxon>
        <taxon>Vertebrata</taxon>
        <taxon>Euteleostomi</taxon>
        <taxon>Archelosauria</taxon>
        <taxon>Archosauria</taxon>
        <taxon>Dinosauria</taxon>
        <taxon>Saurischia</taxon>
        <taxon>Theropoda</taxon>
        <taxon>Coelurosauria</taxon>
        <taxon>Aves</taxon>
        <taxon>Neognathae</taxon>
        <taxon>Neoaves</taxon>
        <taxon>Telluraves</taxon>
        <taxon>Australaves</taxon>
        <taxon>Passeriformes</taxon>
        <taxon>Pipridae</taxon>
        <taxon>Pipra</taxon>
    </lineage>
</organism>
<keyword evidence="17" id="KW-0539">Nucleus</keyword>
<keyword evidence="8" id="KW-0879">Wnt signaling pathway</keyword>
<evidence type="ECO:0000256" key="10">
    <source>
        <dbReference type="ARBA" id="ARBA00022737"/>
    </source>
</evidence>
<evidence type="ECO:0000256" key="15">
    <source>
        <dbReference type="ARBA" id="ARBA00022833"/>
    </source>
</evidence>
<keyword evidence="6" id="KW-0963">Cytoplasm</keyword>
<evidence type="ECO:0000256" key="7">
    <source>
        <dbReference type="ARBA" id="ARBA00022670"/>
    </source>
</evidence>
<dbReference type="SUPFAM" id="SSF90209">
    <property type="entry name" value="Ran binding protein zinc finger-like"/>
    <property type="match status" value="3"/>
</dbReference>
<keyword evidence="12" id="KW-0833">Ubl conjugation pathway</keyword>
<dbReference type="PANTHER" id="PTHR13367">
    <property type="entry name" value="UBIQUITIN THIOESTERASE"/>
    <property type="match status" value="1"/>
</dbReference>
<keyword evidence="13" id="KW-0378">Hydrolase</keyword>
<keyword evidence="14" id="KW-0788">Thiol protease</keyword>
<evidence type="ECO:0000256" key="14">
    <source>
        <dbReference type="ARBA" id="ARBA00022807"/>
    </source>
</evidence>
<dbReference type="FunFam" id="4.10.1060.10:FF:000006">
    <property type="entry name" value="ubiquitin thioesterase ZRANB1 isoform X1"/>
    <property type="match status" value="1"/>
</dbReference>
<dbReference type="Pfam" id="PF18418">
    <property type="entry name" value="AnkUBD"/>
    <property type="match status" value="1"/>
</dbReference>
<dbReference type="GO" id="GO:1990168">
    <property type="term" value="P:protein K33-linked deubiquitination"/>
    <property type="evidence" value="ECO:0007669"/>
    <property type="project" value="TreeGrafter"/>
</dbReference>
<dbReference type="Proteomes" id="UP000504627">
    <property type="component" value="Unplaced"/>
</dbReference>
<dbReference type="FunFam" id="4.10.1060.10:FF:000012">
    <property type="entry name" value="ubiquitin thioesterase ZRANB1 isoform X1"/>
    <property type="match status" value="1"/>
</dbReference>
<evidence type="ECO:0000256" key="11">
    <source>
        <dbReference type="ARBA" id="ARBA00022771"/>
    </source>
</evidence>
<evidence type="ECO:0000256" key="6">
    <source>
        <dbReference type="ARBA" id="ARBA00022490"/>
    </source>
</evidence>
<keyword evidence="23" id="KW-1185">Reference proteome</keyword>
<dbReference type="InterPro" id="IPR003323">
    <property type="entry name" value="OTU_dom"/>
</dbReference>
<evidence type="ECO:0000259" key="22">
    <source>
        <dbReference type="PROSITE" id="PS50802"/>
    </source>
</evidence>
<dbReference type="GO" id="GO:0030177">
    <property type="term" value="P:positive regulation of Wnt signaling pathway"/>
    <property type="evidence" value="ECO:0007669"/>
    <property type="project" value="TreeGrafter"/>
</dbReference>
<feature type="region of interest" description="Disordered" evidence="20">
    <location>
        <begin position="114"/>
        <end position="134"/>
    </location>
</feature>
<dbReference type="FunFam" id="1.25.40.560:FF:000001">
    <property type="entry name" value="ubiquitin thioesterase ZRANB1 isoform X1"/>
    <property type="match status" value="1"/>
</dbReference>
<comment type="function">
    <text evidence="18">Ubiquitin thioesterase, which specifically hydrolyzes 'Lys-29'-linked and 'Lys-33'-linked diubiquitin. Also cleaves 'Lys-63'-linked chains, but with 40-fold less efficiency compared to 'Lys-29'-linked ones. Positive regulator of the Wnt signaling pathway that deubiquitinates APC protein, a negative regulator of Wnt-mediated transcription. Acts as a regulator of autophagy by mediating deubiquitination of PIK3C3/VPS34, thereby promoting autophagosome maturation. Plays a role in the regulation of cell morphology and cytoskeletal organization. Required in the stress fiber dynamics and cell migration.</text>
</comment>
<sequence length="708" mass="80947">MTERGIKWACEYCTYENWPSAIKCTMCRAQRPSGTIITEDPFKSGSSDIGRDWDPTSTEGGSSPLICPDSSARPRVKSSYSMESANKWSCHMCTYLNWPRAIRCTQCLSQRRTRSPTESPQSSGSGSRPVPFAVDPCEEYNDRNKLNTRAQHWTCSVCTYENWAKARKCVVCDHPRPNNIEAIELADTEEASSIINEQDRARWRGSCSSGNSQRRSPPTTKRESDVKMDFQRIELAGAVGSKEELEVDFKKLKQIKNRMKKTDWLFLNACVGVVEGDLSAVEAYKSSGGDIARQLSADEVRLLNRPSAFDVGYTLVHLAIRFQRQDMLAILLTEVSQHAAKCIPAMVCPEVTEQIRREIAASLHQRKGDFACYFLTDLVTFTLPADIEDLPPTVQEKLFDEVLDRDVQKELEEESPIINWSLELGTRLDSRLYALWNRTAGDCLLDSVLQATWGIYDKDSVLRKALHDSLHDCSHWFYTRWKEWESWYSQSFGLHFSLREEQWQEDWAFILSLASQPGASLEQTHIFVLAHILRRPIIVYGVKYYKSFRGETLGYTRFQGVYLPLLWEQSFCWKSPIALGYTRGHFSALVAMENDGYGNRGAGANLNTDDDVTVTFLPLVDSERKLLHIHFLSAQEIGNEEQQEKLLREWLDCCVTEGGVLVAMQKSSRRRNHPLVTQMVEKWLDRYRQIRPCTSLSDGEEDEDDDDE</sequence>
<keyword evidence="15" id="KW-0862">Zinc</keyword>
<dbReference type="InterPro" id="IPR036443">
    <property type="entry name" value="Znf_RanBP2_sf"/>
</dbReference>
<evidence type="ECO:0000256" key="3">
    <source>
        <dbReference type="ARBA" id="ARBA00004496"/>
    </source>
</evidence>
<evidence type="ECO:0000256" key="13">
    <source>
        <dbReference type="ARBA" id="ARBA00022801"/>
    </source>
</evidence>
<dbReference type="InterPro" id="IPR051346">
    <property type="entry name" value="OTU_Deubiquitinase"/>
</dbReference>
<name>A0A6J2H4E8_9PASS</name>
<feature type="compositionally biased region" description="Polar residues" evidence="20">
    <location>
        <begin position="114"/>
        <end position="126"/>
    </location>
</feature>
<dbReference type="CTD" id="54764"/>
<dbReference type="PANTHER" id="PTHR13367:SF28">
    <property type="entry name" value="UBIQUITIN THIOESTERASE ZRANB1"/>
    <property type="match status" value="1"/>
</dbReference>
<dbReference type="InterPro" id="IPR049768">
    <property type="entry name" value="ZRANB1_OTU"/>
</dbReference>
<dbReference type="GO" id="GO:0016477">
    <property type="term" value="P:cell migration"/>
    <property type="evidence" value="ECO:0007669"/>
    <property type="project" value="TreeGrafter"/>
</dbReference>
<accession>A0A6J2H4E8</accession>
<dbReference type="GO" id="GO:0008270">
    <property type="term" value="F:zinc ion binding"/>
    <property type="evidence" value="ECO:0007669"/>
    <property type="project" value="UniProtKB-KW"/>
</dbReference>
<dbReference type="Pfam" id="PF02338">
    <property type="entry name" value="OTU"/>
    <property type="match status" value="1"/>
</dbReference>
<dbReference type="RefSeq" id="XP_027582203.1">
    <property type="nucleotide sequence ID" value="XM_027726402.2"/>
</dbReference>
<evidence type="ECO:0000256" key="19">
    <source>
        <dbReference type="PROSITE-ProRule" id="PRU00322"/>
    </source>
</evidence>
<keyword evidence="9" id="KW-0479">Metal-binding</keyword>
<comment type="subcellular location">
    <subcellularLocation>
        <location evidence="3">Cytoplasm</location>
    </subcellularLocation>
    <subcellularLocation>
        <location evidence="2">Nucleus</location>
    </subcellularLocation>
</comment>
<feature type="compositionally biased region" description="Polar residues" evidence="20">
    <location>
        <begin position="206"/>
        <end position="219"/>
    </location>
</feature>
<keyword evidence="10" id="KW-0677">Repeat</keyword>
<dbReference type="GO" id="GO:0005737">
    <property type="term" value="C:cytoplasm"/>
    <property type="evidence" value="ECO:0007669"/>
    <property type="project" value="UniProtKB-SubCell"/>
</dbReference>
<evidence type="ECO:0000256" key="12">
    <source>
        <dbReference type="ARBA" id="ARBA00022786"/>
    </source>
</evidence>
<keyword evidence="11 19" id="KW-0863">Zinc-finger</keyword>
<evidence type="ECO:0000313" key="25">
    <source>
        <dbReference type="RefSeq" id="XP_027582204.1"/>
    </source>
</evidence>
<evidence type="ECO:0000259" key="21">
    <source>
        <dbReference type="PROSITE" id="PS50199"/>
    </source>
</evidence>
<dbReference type="SMART" id="SM00547">
    <property type="entry name" value="ZnF_RBZ"/>
    <property type="match status" value="3"/>
</dbReference>
<protein>
    <recommendedName>
        <fullName evidence="5">ubiquitinyl hydrolase 1</fullName>
        <ecNumber evidence="5">3.4.19.12</ecNumber>
    </recommendedName>
</protein>
<dbReference type="GeneID" id="113990729"/>
<dbReference type="InterPro" id="IPR041294">
    <property type="entry name" value="AnkUBD"/>
</dbReference>
<evidence type="ECO:0000256" key="2">
    <source>
        <dbReference type="ARBA" id="ARBA00004123"/>
    </source>
</evidence>
<feature type="domain" description="RanBP2-type" evidence="21">
    <location>
        <begin position="84"/>
        <end position="113"/>
    </location>
</feature>
<keyword evidence="16" id="KW-0040">ANK repeat</keyword>
<evidence type="ECO:0000256" key="8">
    <source>
        <dbReference type="ARBA" id="ARBA00022687"/>
    </source>
</evidence>
<dbReference type="GO" id="GO:0071947">
    <property type="term" value="P:protein deubiquitination involved in ubiquitin-dependent protein catabolic process"/>
    <property type="evidence" value="ECO:0007669"/>
    <property type="project" value="TreeGrafter"/>
</dbReference>
<dbReference type="AlphaFoldDB" id="A0A6J2H4E8"/>
<evidence type="ECO:0000256" key="18">
    <source>
        <dbReference type="ARBA" id="ARBA00059005"/>
    </source>
</evidence>
<dbReference type="GO" id="GO:0016055">
    <property type="term" value="P:Wnt signaling pathway"/>
    <property type="evidence" value="ECO:0007669"/>
    <property type="project" value="UniProtKB-KW"/>
</dbReference>
<evidence type="ECO:0000256" key="5">
    <source>
        <dbReference type="ARBA" id="ARBA00012759"/>
    </source>
</evidence>
<comment type="similarity">
    <text evidence="4">Belongs to the peptidase C64 family.</text>
</comment>
<evidence type="ECO:0000256" key="17">
    <source>
        <dbReference type="ARBA" id="ARBA00023242"/>
    </source>
</evidence>
<dbReference type="GO" id="GO:0070530">
    <property type="term" value="F:K63-linked polyubiquitin modification-dependent protein binding"/>
    <property type="evidence" value="ECO:0007669"/>
    <property type="project" value="TreeGrafter"/>
</dbReference>
<dbReference type="PROSITE" id="PS50199">
    <property type="entry name" value="ZF_RANBP2_2"/>
    <property type="match status" value="3"/>
</dbReference>
<dbReference type="InterPro" id="IPR001876">
    <property type="entry name" value="Znf_RanBP2"/>
</dbReference>
<dbReference type="GO" id="GO:0004843">
    <property type="term" value="F:cysteine-type deubiquitinase activity"/>
    <property type="evidence" value="ECO:0007669"/>
    <property type="project" value="UniProtKB-EC"/>
</dbReference>
<evidence type="ECO:0000256" key="16">
    <source>
        <dbReference type="ARBA" id="ARBA00023043"/>
    </source>
</evidence>
<dbReference type="Gene3D" id="1.25.40.560">
    <property type="match status" value="1"/>
</dbReference>
<evidence type="ECO:0000256" key="9">
    <source>
        <dbReference type="ARBA" id="ARBA00022723"/>
    </source>
</evidence>
<feature type="domain" description="RanBP2-type" evidence="21">
    <location>
        <begin position="3"/>
        <end position="33"/>
    </location>
</feature>
<comment type="catalytic activity">
    <reaction evidence="1">
        <text>Thiol-dependent hydrolysis of ester, thioester, amide, peptide and isopeptide bonds formed by the C-terminal Gly of ubiquitin (a 76-residue protein attached to proteins as an intracellular targeting signal).</text>
        <dbReference type="EC" id="3.4.19.12"/>
    </reaction>
</comment>
<dbReference type="GO" id="GO:0007010">
    <property type="term" value="P:cytoskeleton organization"/>
    <property type="evidence" value="ECO:0007669"/>
    <property type="project" value="TreeGrafter"/>
</dbReference>
<evidence type="ECO:0000256" key="20">
    <source>
        <dbReference type="SAM" id="MobiDB-lite"/>
    </source>
</evidence>
<dbReference type="PROSITE" id="PS50802">
    <property type="entry name" value="OTU"/>
    <property type="match status" value="1"/>
</dbReference>
<reference evidence="24 25" key="1">
    <citation type="submission" date="2025-04" db="UniProtKB">
        <authorList>
            <consortium name="RefSeq"/>
        </authorList>
    </citation>
    <scope>IDENTIFICATION</scope>
    <source>
        <tissue evidence="24 25">Muscle</tissue>
    </source>
</reference>